<evidence type="ECO:0000256" key="6">
    <source>
        <dbReference type="ARBA" id="ARBA00023004"/>
    </source>
</evidence>
<evidence type="ECO:0000256" key="7">
    <source>
        <dbReference type="ARBA" id="ARBA00023033"/>
    </source>
</evidence>
<reference evidence="10 11" key="1">
    <citation type="submission" date="2018-09" db="EMBL/GenBank/DDBJ databases">
        <authorList>
            <person name="Grouzdev D.S."/>
            <person name="Krutkina M.S."/>
        </authorList>
    </citation>
    <scope>NUCLEOTIDE SEQUENCE [LARGE SCALE GENOMIC DNA]</scope>
    <source>
        <strain evidence="10 11">RmlP001</strain>
    </source>
</reference>
<evidence type="ECO:0000256" key="4">
    <source>
        <dbReference type="ARBA" id="ARBA00022723"/>
    </source>
</evidence>
<keyword evidence="3" id="KW-0349">Heme</keyword>
<accession>A0A4Q2RGA9</accession>
<dbReference type="Pfam" id="PF00067">
    <property type="entry name" value="p450"/>
    <property type="match status" value="2"/>
</dbReference>
<dbReference type="FunFam" id="1.10.630.10:FF:000018">
    <property type="entry name" value="Cytochrome P450 monooxygenase"/>
    <property type="match status" value="1"/>
</dbReference>
<reference evidence="10 11" key="2">
    <citation type="submission" date="2019-02" db="EMBL/GenBank/DDBJ databases">
        <title>'Lichenibacterium ramalinii' gen. nov. sp. nov., 'Lichenibacterium minor' gen. nov. sp. nov.</title>
        <authorList>
            <person name="Pankratov T."/>
        </authorList>
    </citation>
    <scope>NUCLEOTIDE SEQUENCE [LARGE SCALE GENOMIC DNA]</scope>
    <source>
        <strain evidence="10 11">RmlP001</strain>
    </source>
</reference>
<evidence type="ECO:0000256" key="2">
    <source>
        <dbReference type="ARBA" id="ARBA00010617"/>
    </source>
</evidence>
<dbReference type="PRINTS" id="PR00359">
    <property type="entry name" value="BP450"/>
</dbReference>
<dbReference type="Proteomes" id="UP000289411">
    <property type="component" value="Unassembled WGS sequence"/>
</dbReference>
<dbReference type="InterPro" id="IPR036396">
    <property type="entry name" value="Cyt_P450_sf"/>
</dbReference>
<evidence type="ECO:0000256" key="5">
    <source>
        <dbReference type="ARBA" id="ARBA00023002"/>
    </source>
</evidence>
<sequence length="490" mass="53602">MKAVQWDPASRDDAFAYYAELRRHSPVIRAQIPTRGTGWVVTRYEDVLKVHKDQRFSTDPRNARRTPLFGFGGPYAPKLIKLVGASMVSVDDPAHARLRRLVSKVFTPRAVADMAPWISAMVDSLLDAAVAKAGETGTVDLMADFALPLPLSVISEMLGIPEAWRLEFHDQVVRLIEVNDKPVRRAVRWLPAMPKLLRFFENLIELRRREPDDGIITKLIAVEEEGDHLTRDELIGMIFLLLFAGHETSVNLIGNGLMALIDHPDQMDMLRRDPGLMDGAVEEFLRYTNPVEHGTPRFALEDVEIAGTRVRKGEMVILLLAAANRDEAVFADPDRFDIRRTDNNRHLALGFGLHYCLGASLARLETRIALAALLRRFPDLALAVPRGAVRWRQATGLRGLLALPVRLGADGADAGFGTGSCLVTPDVATPELASPGDISPTPPAGSPPASAARATCPMAGHRSTDVLSASADPAAVAEPGRRGPPRRHSA</sequence>
<protein>
    <submittedName>
        <fullName evidence="10">Cytochrome P450</fullName>
    </submittedName>
</protein>
<evidence type="ECO:0000313" key="11">
    <source>
        <dbReference type="Proteomes" id="UP000289411"/>
    </source>
</evidence>
<dbReference type="Gene3D" id="1.10.630.10">
    <property type="entry name" value="Cytochrome P450"/>
    <property type="match status" value="1"/>
</dbReference>
<evidence type="ECO:0000313" key="10">
    <source>
        <dbReference type="EMBL" id="RYB07256.1"/>
    </source>
</evidence>
<comment type="similarity">
    <text evidence="2">Belongs to the cytochrome P450 family.</text>
</comment>
<dbReference type="CDD" id="cd11029">
    <property type="entry name" value="CYP107-like"/>
    <property type="match status" value="1"/>
</dbReference>
<feature type="region of interest" description="Disordered" evidence="9">
    <location>
        <begin position="431"/>
        <end position="490"/>
    </location>
</feature>
<keyword evidence="5" id="KW-0560">Oxidoreductase</keyword>
<keyword evidence="11" id="KW-1185">Reference proteome</keyword>
<evidence type="ECO:0000256" key="3">
    <source>
        <dbReference type="ARBA" id="ARBA00022617"/>
    </source>
</evidence>
<organism evidence="10 11">
    <name type="scientific">Lichenibacterium ramalinae</name>
    <dbReference type="NCBI Taxonomy" id="2316527"/>
    <lineage>
        <taxon>Bacteria</taxon>
        <taxon>Pseudomonadati</taxon>
        <taxon>Pseudomonadota</taxon>
        <taxon>Alphaproteobacteria</taxon>
        <taxon>Hyphomicrobiales</taxon>
        <taxon>Lichenihabitantaceae</taxon>
        <taxon>Lichenibacterium</taxon>
    </lineage>
</organism>
<dbReference type="GO" id="GO:0020037">
    <property type="term" value="F:heme binding"/>
    <property type="evidence" value="ECO:0007669"/>
    <property type="project" value="InterPro"/>
</dbReference>
<name>A0A4Q2RGA9_9HYPH</name>
<dbReference type="InterPro" id="IPR002397">
    <property type="entry name" value="Cyt_P450_B"/>
</dbReference>
<dbReference type="GO" id="GO:0004497">
    <property type="term" value="F:monooxygenase activity"/>
    <property type="evidence" value="ECO:0007669"/>
    <property type="project" value="UniProtKB-KW"/>
</dbReference>
<keyword evidence="6" id="KW-0408">Iron</keyword>
<keyword evidence="7" id="KW-0503">Monooxygenase</keyword>
<dbReference type="GO" id="GO:0005506">
    <property type="term" value="F:iron ion binding"/>
    <property type="evidence" value="ECO:0007669"/>
    <property type="project" value="InterPro"/>
</dbReference>
<dbReference type="InterPro" id="IPR001128">
    <property type="entry name" value="Cyt_P450"/>
</dbReference>
<dbReference type="AlphaFoldDB" id="A0A4Q2RGA9"/>
<evidence type="ECO:0000256" key="8">
    <source>
        <dbReference type="ARBA" id="ARBA00043906"/>
    </source>
</evidence>
<comment type="function">
    <text evidence="8">Cytochromes P450 are a group of heme-thiolate monooxygenases. They oxidize a variety of structurally unrelated compounds, including steroids, fatty acids, and xenobiotics.</text>
</comment>
<evidence type="ECO:0000256" key="9">
    <source>
        <dbReference type="SAM" id="MobiDB-lite"/>
    </source>
</evidence>
<gene>
    <name evidence="10" type="ORF">D3272_04130</name>
</gene>
<keyword evidence="4" id="KW-0479">Metal-binding</keyword>
<proteinExistence type="inferred from homology"/>
<comment type="caution">
    <text evidence="10">The sequence shown here is derived from an EMBL/GenBank/DDBJ whole genome shotgun (WGS) entry which is preliminary data.</text>
</comment>
<dbReference type="OrthoDB" id="9801155at2"/>
<dbReference type="EMBL" id="QYBC01000002">
    <property type="protein sequence ID" value="RYB07256.1"/>
    <property type="molecule type" value="Genomic_DNA"/>
</dbReference>
<comment type="cofactor">
    <cofactor evidence="1">
        <name>heme</name>
        <dbReference type="ChEBI" id="CHEBI:30413"/>
    </cofactor>
</comment>
<dbReference type="SUPFAM" id="SSF48264">
    <property type="entry name" value="Cytochrome P450"/>
    <property type="match status" value="1"/>
</dbReference>
<dbReference type="PANTHER" id="PTHR46696:SF1">
    <property type="entry name" value="CYTOCHROME P450 YJIB-RELATED"/>
    <property type="match status" value="1"/>
</dbReference>
<evidence type="ECO:0000256" key="1">
    <source>
        <dbReference type="ARBA" id="ARBA00001971"/>
    </source>
</evidence>
<dbReference type="GO" id="GO:0016705">
    <property type="term" value="F:oxidoreductase activity, acting on paired donors, with incorporation or reduction of molecular oxygen"/>
    <property type="evidence" value="ECO:0007669"/>
    <property type="project" value="InterPro"/>
</dbReference>
<dbReference type="PANTHER" id="PTHR46696">
    <property type="entry name" value="P450, PUTATIVE (EUROFUNG)-RELATED"/>
    <property type="match status" value="1"/>
</dbReference>